<proteinExistence type="predicted"/>
<evidence type="ECO:0000256" key="1">
    <source>
        <dbReference type="SAM" id="Phobius"/>
    </source>
</evidence>
<reference evidence="2 3" key="1">
    <citation type="submission" date="2023-06" db="EMBL/GenBank/DDBJ databases">
        <title>Marinobacter azerbaijanicus a moderately halophilic, isolated from Urmia Lake in Azerbaijan region of Iran.</title>
        <authorList>
            <person name="Sanchez-Porro C."/>
            <person name="Aghdam E.M."/>
            <person name="Saheb S.M."/>
            <person name="Tarhriz V."/>
            <person name="Kazemi E."/>
            <person name="Ammozegar M.A."/>
            <person name="Ventosa A."/>
            <person name="Hejazi M.S."/>
        </authorList>
    </citation>
    <scope>NUCLEOTIDE SEQUENCE [LARGE SCALE GENOMIC DNA]</scope>
    <source>
        <strain evidence="2 3">TBZ242</strain>
    </source>
</reference>
<feature type="transmembrane region" description="Helical" evidence="1">
    <location>
        <begin position="6"/>
        <end position="26"/>
    </location>
</feature>
<comment type="caution">
    <text evidence="2">The sequence shown here is derived from an EMBL/GenBank/DDBJ whole genome shotgun (WGS) entry which is preliminary data.</text>
</comment>
<gene>
    <name evidence="2" type="ORF">QPM17_22515</name>
</gene>
<sequence>MTAFSWMIVAFAVFMAGVCLFTYVQIERNAHQTRQRRLAHEQDAQGQPTP</sequence>
<keyword evidence="1" id="KW-1133">Transmembrane helix</keyword>
<evidence type="ECO:0000313" key="3">
    <source>
        <dbReference type="Proteomes" id="UP001227964"/>
    </source>
</evidence>
<dbReference type="EMBL" id="JASSVS010000025">
    <property type="protein sequence ID" value="MDL0433918.1"/>
    <property type="molecule type" value="Genomic_DNA"/>
</dbReference>
<dbReference type="RefSeq" id="WP_285393970.1">
    <property type="nucleotide sequence ID" value="NZ_JASSVS010000025.1"/>
</dbReference>
<name>A0ABT7IJQ8_9GAMM</name>
<dbReference type="Proteomes" id="UP001227964">
    <property type="component" value="Unassembled WGS sequence"/>
</dbReference>
<keyword evidence="1" id="KW-0472">Membrane</keyword>
<evidence type="ECO:0000313" key="2">
    <source>
        <dbReference type="EMBL" id="MDL0433918.1"/>
    </source>
</evidence>
<keyword evidence="3" id="KW-1185">Reference proteome</keyword>
<keyword evidence="1" id="KW-0812">Transmembrane</keyword>
<protein>
    <recommendedName>
        <fullName evidence="4">Heme exporter protein D</fullName>
    </recommendedName>
</protein>
<accession>A0ABT7IJQ8</accession>
<organism evidence="2 3">
    <name type="scientific">Marinobacter azerbaijanicus</name>
    <dbReference type="NCBI Taxonomy" id="3050455"/>
    <lineage>
        <taxon>Bacteria</taxon>
        <taxon>Pseudomonadati</taxon>
        <taxon>Pseudomonadota</taxon>
        <taxon>Gammaproteobacteria</taxon>
        <taxon>Pseudomonadales</taxon>
        <taxon>Marinobacteraceae</taxon>
        <taxon>Marinobacter</taxon>
    </lineage>
</organism>
<evidence type="ECO:0008006" key="4">
    <source>
        <dbReference type="Google" id="ProtNLM"/>
    </source>
</evidence>